<dbReference type="EMBL" id="KV878214">
    <property type="protein sequence ID" value="OJJ32769.1"/>
    <property type="molecule type" value="Genomic_DNA"/>
</dbReference>
<evidence type="ECO:0000313" key="2">
    <source>
        <dbReference type="EMBL" id="OJJ32769.1"/>
    </source>
</evidence>
<reference evidence="3" key="1">
    <citation type="journal article" date="2017" name="Genome Biol.">
        <title>Comparative genomics reveals high biological diversity and specific adaptations in the industrially and medically important fungal genus Aspergillus.</title>
        <authorList>
            <person name="de Vries R.P."/>
            <person name="Riley R."/>
            <person name="Wiebenga A."/>
            <person name="Aguilar-Osorio G."/>
            <person name="Amillis S."/>
            <person name="Uchima C.A."/>
            <person name="Anderluh G."/>
            <person name="Asadollahi M."/>
            <person name="Askin M."/>
            <person name="Barry K."/>
            <person name="Battaglia E."/>
            <person name="Bayram O."/>
            <person name="Benocci T."/>
            <person name="Braus-Stromeyer S.A."/>
            <person name="Caldana C."/>
            <person name="Canovas D."/>
            <person name="Cerqueira G.C."/>
            <person name="Chen F."/>
            <person name="Chen W."/>
            <person name="Choi C."/>
            <person name="Clum A."/>
            <person name="Dos Santos R.A."/>
            <person name="Damasio A.R."/>
            <person name="Diallinas G."/>
            <person name="Emri T."/>
            <person name="Fekete E."/>
            <person name="Flipphi M."/>
            <person name="Freyberg S."/>
            <person name="Gallo A."/>
            <person name="Gournas C."/>
            <person name="Habgood R."/>
            <person name="Hainaut M."/>
            <person name="Harispe M.L."/>
            <person name="Henrissat B."/>
            <person name="Hilden K.S."/>
            <person name="Hope R."/>
            <person name="Hossain A."/>
            <person name="Karabika E."/>
            <person name="Karaffa L."/>
            <person name="Karanyi Z."/>
            <person name="Krasevec N."/>
            <person name="Kuo A."/>
            <person name="Kusch H."/>
            <person name="LaButti K."/>
            <person name="Lagendijk E.L."/>
            <person name="Lapidus A."/>
            <person name="Levasseur A."/>
            <person name="Lindquist E."/>
            <person name="Lipzen A."/>
            <person name="Logrieco A.F."/>
            <person name="MacCabe A."/>
            <person name="Maekelae M.R."/>
            <person name="Malavazi I."/>
            <person name="Melin P."/>
            <person name="Meyer V."/>
            <person name="Mielnichuk N."/>
            <person name="Miskei M."/>
            <person name="Molnar A.P."/>
            <person name="Mule G."/>
            <person name="Ngan C.Y."/>
            <person name="Orejas M."/>
            <person name="Orosz E."/>
            <person name="Ouedraogo J.P."/>
            <person name="Overkamp K.M."/>
            <person name="Park H.-S."/>
            <person name="Perrone G."/>
            <person name="Piumi F."/>
            <person name="Punt P.J."/>
            <person name="Ram A.F."/>
            <person name="Ramon A."/>
            <person name="Rauscher S."/>
            <person name="Record E."/>
            <person name="Riano-Pachon D.M."/>
            <person name="Robert V."/>
            <person name="Roehrig J."/>
            <person name="Ruller R."/>
            <person name="Salamov A."/>
            <person name="Salih N.S."/>
            <person name="Samson R.A."/>
            <person name="Sandor E."/>
            <person name="Sanguinetti M."/>
            <person name="Schuetze T."/>
            <person name="Sepcic K."/>
            <person name="Shelest E."/>
            <person name="Sherlock G."/>
            <person name="Sophianopoulou V."/>
            <person name="Squina F.M."/>
            <person name="Sun H."/>
            <person name="Susca A."/>
            <person name="Todd R.B."/>
            <person name="Tsang A."/>
            <person name="Unkles S.E."/>
            <person name="van de Wiele N."/>
            <person name="van Rossen-Uffink D."/>
            <person name="Oliveira J.V."/>
            <person name="Vesth T.C."/>
            <person name="Visser J."/>
            <person name="Yu J.-H."/>
            <person name="Zhou M."/>
            <person name="Andersen M.R."/>
            <person name="Archer D.B."/>
            <person name="Baker S.E."/>
            <person name="Benoit I."/>
            <person name="Brakhage A.A."/>
            <person name="Braus G.H."/>
            <person name="Fischer R."/>
            <person name="Frisvad J.C."/>
            <person name="Goldman G.H."/>
            <person name="Houbraken J."/>
            <person name="Oakley B."/>
            <person name="Pocsi I."/>
            <person name="Scazzocchio C."/>
            <person name="Seiboth B."/>
            <person name="vanKuyk P.A."/>
            <person name="Wortman J."/>
            <person name="Dyer P.S."/>
            <person name="Grigoriev I.V."/>
        </authorList>
    </citation>
    <scope>NUCLEOTIDE SEQUENCE [LARGE SCALE GENOMIC DNA]</scope>
    <source>
        <strain evidence="3">DTO 134E9</strain>
    </source>
</reference>
<dbReference type="VEuPathDB" id="FungiDB:ASPWEDRAFT_42801"/>
<proteinExistence type="predicted"/>
<keyword evidence="1" id="KW-0732">Signal</keyword>
<dbReference type="RefSeq" id="XP_040686446.1">
    <property type="nucleotide sequence ID" value="XM_040835866.1"/>
</dbReference>
<dbReference type="AlphaFoldDB" id="A0A1L9RCW0"/>
<name>A0A1L9RCW0_ASPWE</name>
<gene>
    <name evidence="2" type="ORF">ASPWEDRAFT_42801</name>
</gene>
<sequence>MPASLGLYMAFILLLRTHTRLIISNQLKQLCSNLLLSSYSTNRETPALVTLYFMSSPSDALLPSWVPGITDLRVVQNFLPSHTVSKLFVYEILDTRSVSQKISEYCEFAGDLLETVKFSSISIKTLMIDVRL</sequence>
<accession>A0A1L9RCW0</accession>
<keyword evidence="3" id="KW-1185">Reference proteome</keyword>
<feature type="signal peptide" evidence="1">
    <location>
        <begin position="1"/>
        <end position="19"/>
    </location>
</feature>
<dbReference type="Proteomes" id="UP000184383">
    <property type="component" value="Unassembled WGS sequence"/>
</dbReference>
<evidence type="ECO:0000313" key="3">
    <source>
        <dbReference type="Proteomes" id="UP000184383"/>
    </source>
</evidence>
<protein>
    <submittedName>
        <fullName evidence="2">Uncharacterized protein</fullName>
    </submittedName>
</protein>
<organism evidence="2 3">
    <name type="scientific">Aspergillus wentii DTO 134E9</name>
    <dbReference type="NCBI Taxonomy" id="1073089"/>
    <lineage>
        <taxon>Eukaryota</taxon>
        <taxon>Fungi</taxon>
        <taxon>Dikarya</taxon>
        <taxon>Ascomycota</taxon>
        <taxon>Pezizomycotina</taxon>
        <taxon>Eurotiomycetes</taxon>
        <taxon>Eurotiomycetidae</taxon>
        <taxon>Eurotiales</taxon>
        <taxon>Aspergillaceae</taxon>
        <taxon>Aspergillus</taxon>
        <taxon>Aspergillus subgen. Cremei</taxon>
    </lineage>
</organism>
<evidence type="ECO:0000256" key="1">
    <source>
        <dbReference type="SAM" id="SignalP"/>
    </source>
</evidence>
<dbReference type="GeneID" id="63751714"/>
<feature type="chain" id="PRO_5012883051" evidence="1">
    <location>
        <begin position="20"/>
        <end position="132"/>
    </location>
</feature>